<evidence type="ECO:0000313" key="1">
    <source>
        <dbReference type="EMBL" id="KRZ76360.1"/>
    </source>
</evidence>
<keyword evidence="2" id="KW-1185">Reference proteome</keyword>
<name>A0A0V1MX55_9BILA</name>
<reference evidence="1 2" key="1">
    <citation type="submission" date="2015-01" db="EMBL/GenBank/DDBJ databases">
        <title>Evolution of Trichinella species and genotypes.</title>
        <authorList>
            <person name="Korhonen P.K."/>
            <person name="Edoardo P."/>
            <person name="Giuseppe L.R."/>
            <person name="Gasser R.B."/>
        </authorList>
    </citation>
    <scope>NUCLEOTIDE SEQUENCE [LARGE SCALE GENOMIC DNA]</scope>
    <source>
        <strain evidence="1">ISS1980</strain>
    </source>
</reference>
<accession>A0A0V1MX55</accession>
<gene>
    <name evidence="1" type="ORF">T10_5085</name>
</gene>
<sequence>MQLYSINVNGNPNKAASSNGRALASHARGTGIDTPAVQFQNAQYRPNIHLSRMPWCLDKLQLRSQLADKNVFCNELHHEVAYIVDKGLKFQCLPQVPTWRCNNSAVYSWTLRSNVLQLLSVDIAQFLPDLAER</sequence>
<dbReference type="AlphaFoldDB" id="A0A0V1MX55"/>
<organism evidence="1 2">
    <name type="scientific">Trichinella papuae</name>
    <dbReference type="NCBI Taxonomy" id="268474"/>
    <lineage>
        <taxon>Eukaryota</taxon>
        <taxon>Metazoa</taxon>
        <taxon>Ecdysozoa</taxon>
        <taxon>Nematoda</taxon>
        <taxon>Enoplea</taxon>
        <taxon>Dorylaimia</taxon>
        <taxon>Trichinellida</taxon>
        <taxon>Trichinellidae</taxon>
        <taxon>Trichinella</taxon>
    </lineage>
</organism>
<protein>
    <submittedName>
        <fullName evidence="1">Uncharacterized protein</fullName>
    </submittedName>
</protein>
<dbReference type="Proteomes" id="UP000054843">
    <property type="component" value="Unassembled WGS sequence"/>
</dbReference>
<evidence type="ECO:0000313" key="2">
    <source>
        <dbReference type="Proteomes" id="UP000054843"/>
    </source>
</evidence>
<proteinExistence type="predicted"/>
<comment type="caution">
    <text evidence="1">The sequence shown here is derived from an EMBL/GenBank/DDBJ whole genome shotgun (WGS) entry which is preliminary data.</text>
</comment>
<dbReference type="EMBL" id="JYDO01000029">
    <property type="protein sequence ID" value="KRZ76360.1"/>
    <property type="molecule type" value="Genomic_DNA"/>
</dbReference>